<keyword evidence="3" id="KW-0804">Transcription</keyword>
<dbReference type="Pfam" id="PF00808">
    <property type="entry name" value="CBFD_NFYB_HMF"/>
    <property type="match status" value="1"/>
</dbReference>
<dbReference type="GO" id="GO:0016602">
    <property type="term" value="C:CCAAT-binding factor complex"/>
    <property type="evidence" value="ECO:0007669"/>
    <property type="project" value="InterPro"/>
</dbReference>
<evidence type="ECO:0000256" key="3">
    <source>
        <dbReference type="ARBA" id="ARBA00023163"/>
    </source>
</evidence>
<organism evidence="6">
    <name type="scientific">Zea mays</name>
    <name type="common">Maize</name>
    <dbReference type="NCBI Taxonomy" id="4577"/>
    <lineage>
        <taxon>Eukaryota</taxon>
        <taxon>Viridiplantae</taxon>
        <taxon>Streptophyta</taxon>
        <taxon>Embryophyta</taxon>
        <taxon>Tracheophyta</taxon>
        <taxon>Spermatophyta</taxon>
        <taxon>Magnoliopsida</taxon>
        <taxon>Liliopsida</taxon>
        <taxon>Poales</taxon>
        <taxon>Poaceae</taxon>
        <taxon>PACMAD clade</taxon>
        <taxon>Panicoideae</taxon>
        <taxon>Andropogonodae</taxon>
        <taxon>Andropogoneae</taxon>
        <taxon>Tripsacinae</taxon>
        <taxon>Zea</taxon>
    </lineage>
</organism>
<feature type="compositionally biased region" description="Basic and acidic residues" evidence="4">
    <location>
        <begin position="9"/>
        <end position="24"/>
    </location>
</feature>
<evidence type="ECO:0000256" key="2">
    <source>
        <dbReference type="ARBA" id="ARBA00023015"/>
    </source>
</evidence>
<feature type="region of interest" description="Disordered" evidence="4">
    <location>
        <begin position="1"/>
        <end position="25"/>
    </location>
</feature>
<dbReference type="OMA" id="VQPMSEF"/>
<name>A0A1D6HV39_MAIZE</name>
<evidence type="ECO:0000256" key="1">
    <source>
        <dbReference type="ARBA" id="ARBA00009053"/>
    </source>
</evidence>
<dbReference type="STRING" id="4577.A0A1D6HV39"/>
<dbReference type="Gene3D" id="1.10.20.10">
    <property type="entry name" value="Histone, subunit A"/>
    <property type="match status" value="1"/>
</dbReference>
<dbReference type="InParanoid" id="A0A1D6HV39"/>
<proteinExistence type="inferred from homology"/>
<dbReference type="GO" id="GO:0001228">
    <property type="term" value="F:DNA-binding transcription activator activity, RNA polymerase II-specific"/>
    <property type="evidence" value="ECO:0007669"/>
    <property type="project" value="InterPro"/>
</dbReference>
<dbReference type="EMBL" id="CM007650">
    <property type="protein sequence ID" value="ONM52156.1"/>
    <property type="molecule type" value="Genomic_DNA"/>
</dbReference>
<dbReference type="SUPFAM" id="SSF47113">
    <property type="entry name" value="Histone-fold"/>
    <property type="match status" value="1"/>
</dbReference>
<comment type="similarity">
    <text evidence="1">Belongs to the NFYB/HAP3 subunit family.</text>
</comment>
<evidence type="ECO:0000259" key="5">
    <source>
        <dbReference type="Pfam" id="PF00808"/>
    </source>
</evidence>
<dbReference type="InterPro" id="IPR009072">
    <property type="entry name" value="Histone-fold"/>
</dbReference>
<dbReference type="KEGG" id="zma:103632093"/>
<feature type="domain" description="Transcription factor CBF/NF-Y/archaeal histone" evidence="5">
    <location>
        <begin position="28"/>
        <end position="88"/>
    </location>
</feature>
<reference evidence="6" key="1">
    <citation type="submission" date="2015-12" db="EMBL/GenBank/DDBJ databases">
        <title>Update maize B73 reference genome by single molecule sequencing technologies.</title>
        <authorList>
            <consortium name="Maize Genome Sequencing Project"/>
            <person name="Ware D."/>
        </authorList>
    </citation>
    <scope>NUCLEOTIDE SEQUENCE [LARGE SCALE GENOMIC DNA]</scope>
    <source>
        <tissue evidence="6">Seedling</tissue>
    </source>
</reference>
<dbReference type="AlphaFoldDB" id="A0A1D6HV39"/>
<dbReference type="PaxDb" id="4577-GRMZM2G152822_P01"/>
<dbReference type="GO" id="GO:0046982">
    <property type="term" value="F:protein heterodimerization activity"/>
    <property type="evidence" value="ECO:0007669"/>
    <property type="project" value="InterPro"/>
</dbReference>
<feature type="region of interest" description="Disordered" evidence="4">
    <location>
        <begin position="120"/>
        <end position="141"/>
    </location>
</feature>
<dbReference type="InterPro" id="IPR003958">
    <property type="entry name" value="CBFA_NFYB_domain"/>
</dbReference>
<sequence>MSKAQGSNDHQHEHEDPEGSKPLEEYTIPKGTITRIMRQVLPQDSRVTGGAKETMDQCIVQFSTALVRAATQECRRDRRLTITADDLIVGFANLGLADYVQPMSVYLRLYRETVNNQQQAVAPPSPTVQRGTTTAVPPPPPNLTLQLGLPSVPDVTELARDTDVYALWHGAAPAAGSTSASSVAPMPPPAADGDEDE</sequence>
<dbReference type="OrthoDB" id="613379at2759"/>
<dbReference type="CDD" id="cd22907">
    <property type="entry name" value="HFD_NFYB"/>
    <property type="match status" value="1"/>
</dbReference>
<gene>
    <name evidence="6" type="ORF">ZEAMMB73_Zm00001d019101</name>
</gene>
<keyword evidence="2" id="KW-0805">Transcription regulation</keyword>
<dbReference type="SMR" id="A0A1D6HV39"/>
<dbReference type="PANTHER" id="PTHR11064">
    <property type="entry name" value="CCAAT-BINDING TRANSCRIPTION FACTOR-RELATED"/>
    <property type="match status" value="1"/>
</dbReference>
<protein>
    <submittedName>
        <fullName evidence="6">Nuclear transcription factor Y subunit B-6</fullName>
    </submittedName>
</protein>
<feature type="compositionally biased region" description="Low complexity" evidence="4">
    <location>
        <begin position="173"/>
        <end position="184"/>
    </location>
</feature>
<dbReference type="InterPro" id="IPR027113">
    <property type="entry name" value="Transc_fact_NFYB/HAP3"/>
</dbReference>
<dbReference type="eggNOG" id="KOG0869">
    <property type="taxonomic scope" value="Eukaryota"/>
</dbReference>
<evidence type="ECO:0000313" key="6">
    <source>
        <dbReference type="EMBL" id="ONM52156.1"/>
    </source>
</evidence>
<evidence type="ECO:0000256" key="4">
    <source>
        <dbReference type="SAM" id="MobiDB-lite"/>
    </source>
</evidence>
<dbReference type="PANTHER" id="PTHR11064:SF162">
    <property type="entry name" value="TRANSCRIPTION FACTOR CBF_NF-Y_ARCHAEAL HISTONE DOMAIN-CONTAINING PROTEIN"/>
    <property type="match status" value="1"/>
</dbReference>
<accession>A0A1D6HV39</accession>
<feature type="region of interest" description="Disordered" evidence="4">
    <location>
        <begin position="173"/>
        <end position="197"/>
    </location>
</feature>